<comment type="caution">
    <text evidence="6">The sequence shown here is derived from an EMBL/GenBank/DDBJ whole genome shotgun (WGS) entry which is preliminary data.</text>
</comment>
<feature type="binding site" evidence="4">
    <location>
        <position position="209"/>
    </location>
    <ligand>
        <name>substrate</name>
    </ligand>
</feature>
<dbReference type="EC" id="1.1.1.271" evidence="4"/>
<comment type="similarity">
    <text evidence="4">Belongs to the NAD(P)-dependent epimerase/dehydratase family. Fucose synthase subfamily.</text>
</comment>
<dbReference type="InterPro" id="IPR028614">
    <property type="entry name" value="GDP_fucose/colitose_synth"/>
</dbReference>
<feature type="domain" description="NAD-dependent epimerase/dehydratase" evidence="5">
    <location>
        <begin position="6"/>
        <end position="231"/>
    </location>
</feature>
<dbReference type="EMBL" id="JAHVXZ010000007">
    <property type="protein sequence ID" value="MBW1258385.1"/>
    <property type="molecule type" value="Genomic_DNA"/>
</dbReference>
<reference evidence="6 7" key="1">
    <citation type="submission" date="2021-07" db="EMBL/GenBank/DDBJ databases">
        <title>A novel phosphonate cluster across the Pantoea species complex is important for pathogenicity in onion.</title>
        <authorList>
            <person name="Zhao M."/>
            <person name="Stice S."/>
            <person name="Shin G.Y."/>
            <person name="Coutinho T."/>
            <person name="Gitaitis R."/>
            <person name="Kvitko B."/>
            <person name="Dutta B."/>
        </authorList>
    </citation>
    <scope>NUCLEOTIDE SEQUENCE [LARGE SCALE GENOMIC DNA]</scope>
    <source>
        <strain evidence="6 7">BD 382</strain>
    </source>
</reference>
<feature type="binding site" evidence="4">
    <location>
        <position position="179"/>
    </location>
    <ligand>
        <name>NADP(+)</name>
        <dbReference type="ChEBI" id="CHEBI:58349"/>
    </ligand>
</feature>
<evidence type="ECO:0000256" key="3">
    <source>
        <dbReference type="ARBA" id="ARBA00023235"/>
    </source>
</evidence>
<feature type="site" description="Important for catalytic activity" evidence="4">
    <location>
        <position position="109"/>
    </location>
</feature>
<dbReference type="PANTHER" id="PTHR43238:SF1">
    <property type="entry name" value="GDP-L-FUCOSE SYNTHASE"/>
    <property type="match status" value="1"/>
</dbReference>
<comment type="catalytic activity">
    <reaction evidence="4">
        <text>GDP-beta-L-fucose + NADP(+) = GDP-4-dehydro-alpha-D-rhamnose + NADPH + H(+)</text>
        <dbReference type="Rhea" id="RHEA:18885"/>
        <dbReference type="ChEBI" id="CHEBI:15378"/>
        <dbReference type="ChEBI" id="CHEBI:57273"/>
        <dbReference type="ChEBI" id="CHEBI:57783"/>
        <dbReference type="ChEBI" id="CHEBI:57964"/>
        <dbReference type="ChEBI" id="CHEBI:58349"/>
        <dbReference type="EC" id="1.1.1.271"/>
    </reaction>
</comment>
<feature type="binding site" evidence="4">
    <location>
        <position position="140"/>
    </location>
    <ligand>
        <name>NADP(+)</name>
        <dbReference type="ChEBI" id="CHEBI:58349"/>
    </ligand>
</feature>
<keyword evidence="2 4" id="KW-0560">Oxidoreductase</keyword>
<evidence type="ECO:0000313" key="6">
    <source>
        <dbReference type="EMBL" id="MBW1258385.1"/>
    </source>
</evidence>
<protein>
    <recommendedName>
        <fullName evidence="4">GDP-L-fucose synthase</fullName>
        <ecNumber evidence="4">1.1.1.271</ecNumber>
    </recommendedName>
    <alternativeName>
        <fullName evidence="4">GDP-4-keto-6-deoxy-D-mannose-3,5-epimerase-4-reductase</fullName>
    </alternativeName>
</protein>
<dbReference type="HAMAP" id="MF_00956">
    <property type="entry name" value="GDP_fucose_synth"/>
    <property type="match status" value="1"/>
</dbReference>
<evidence type="ECO:0000313" key="7">
    <source>
        <dbReference type="Proteomes" id="UP001197236"/>
    </source>
</evidence>
<evidence type="ECO:0000256" key="2">
    <source>
        <dbReference type="ARBA" id="ARBA00023002"/>
    </source>
</evidence>
<gene>
    <name evidence="4" type="primary">fcl</name>
    <name evidence="6" type="ORF">KYI95_14485</name>
</gene>
<comment type="function">
    <text evidence="4">Catalyzes the two-step NADP-dependent conversion of GDP-4-dehydro-6-deoxy-D-mannose to GDP-fucose, involving an epimerase and a reductase reaction.</text>
</comment>
<feature type="binding site" evidence="4">
    <location>
        <position position="187"/>
    </location>
    <ligand>
        <name>substrate</name>
    </ligand>
</feature>
<sequence>MMIKKVFIAGHRGMVGSAILRQLSSRTDIEIITKTKEELNLLSKNDVEEFFQSSDIDEVYLAAAKVGGIHANNHFPADFIYENMLIECNVIHAAHLANIPKLLFLGSSCIYPKFAEQPIKESALLTGELEQTNEPYAIAKIAGIKLCESYNRQFGRDYRSVMPTNLYGENDNFHPENSHVVPALMRRFHEAMLNDDSEVIVWGSGNPMREFLYVDDMAEASVFVMELNNATYANNTAPMLSHINVGTGIDCSIRELAQTIAEVVGYKGEIKFDSSKPDGTPRKLLDVQRLKDMGWSYSTDLNVGIKKTYNWFLENQNSFRK</sequence>
<dbReference type="Pfam" id="PF01370">
    <property type="entry name" value="Epimerase"/>
    <property type="match status" value="1"/>
</dbReference>
<feature type="binding site" evidence="4">
    <location>
        <position position="278"/>
    </location>
    <ligand>
        <name>substrate</name>
    </ligand>
</feature>
<feature type="binding site" evidence="4">
    <location>
        <position position="202"/>
    </location>
    <ligand>
        <name>substrate</name>
    </ligand>
</feature>
<dbReference type="CDD" id="cd05239">
    <property type="entry name" value="GDP_FS_SDR_e"/>
    <property type="match status" value="1"/>
</dbReference>
<keyword evidence="4" id="KW-0511">Multifunctional enzyme</keyword>
<evidence type="ECO:0000256" key="4">
    <source>
        <dbReference type="HAMAP-Rule" id="MF_00956"/>
    </source>
</evidence>
<evidence type="ECO:0000259" key="5">
    <source>
        <dbReference type="Pfam" id="PF01370"/>
    </source>
</evidence>
<feature type="binding site" evidence="4">
    <location>
        <begin position="163"/>
        <end position="166"/>
    </location>
    <ligand>
        <name>NADP(+)</name>
        <dbReference type="ChEBI" id="CHEBI:58349"/>
    </ligand>
</feature>
<dbReference type="Proteomes" id="UP001197236">
    <property type="component" value="Unassembled WGS sequence"/>
</dbReference>
<proteinExistence type="inferred from homology"/>
<accession>A0ABS6VGF4</accession>
<feature type="active site" description="Proton donor/acceptor" evidence="4">
    <location>
        <position position="136"/>
    </location>
</feature>
<comment type="pathway">
    <text evidence="4">Nucleotide-sugar biosynthesis; GDP-L-fucose biosynthesis via de novo pathway; GDP-L-fucose from GDP-alpha-D-mannose: step 2/2.</text>
</comment>
<feature type="binding site" evidence="4">
    <location>
        <begin position="10"/>
        <end position="16"/>
    </location>
    <ligand>
        <name>NADP(+)</name>
        <dbReference type="ChEBI" id="CHEBI:58349"/>
    </ligand>
</feature>
<organism evidence="6 7">
    <name type="scientific">Pantoea allii</name>
    <dbReference type="NCBI Taxonomy" id="574096"/>
    <lineage>
        <taxon>Bacteria</taxon>
        <taxon>Pseudomonadati</taxon>
        <taxon>Pseudomonadota</taxon>
        <taxon>Gammaproteobacteria</taxon>
        <taxon>Enterobacterales</taxon>
        <taxon>Erwiniaceae</taxon>
        <taxon>Pantoea</taxon>
    </lineage>
</organism>
<keyword evidence="3 4" id="KW-0413">Isomerase</keyword>
<name>A0ABS6VGF4_9GAMM</name>
<evidence type="ECO:0000256" key="1">
    <source>
        <dbReference type="ARBA" id="ARBA00022857"/>
    </source>
</evidence>
<keyword evidence="1 4" id="KW-0521">NADP</keyword>
<feature type="site" description="Important for catalytic activity" evidence="4">
    <location>
        <position position="107"/>
    </location>
</feature>
<dbReference type="PANTHER" id="PTHR43238">
    <property type="entry name" value="GDP-L-FUCOSE SYNTHASE"/>
    <property type="match status" value="1"/>
</dbReference>
<keyword evidence="7" id="KW-1185">Reference proteome</keyword>
<feature type="binding site" evidence="4">
    <location>
        <begin position="105"/>
        <end position="108"/>
    </location>
    <ligand>
        <name>NADP(+)</name>
        <dbReference type="ChEBI" id="CHEBI:58349"/>
    </ligand>
</feature>
<dbReference type="InterPro" id="IPR001509">
    <property type="entry name" value="Epimerase_deHydtase"/>
</dbReference>